<evidence type="ECO:0000313" key="2">
    <source>
        <dbReference type="Proteomes" id="UP000217838"/>
    </source>
</evidence>
<dbReference type="Proteomes" id="UP000217838">
    <property type="component" value="Unassembled WGS sequence"/>
</dbReference>
<evidence type="ECO:0000313" key="1">
    <source>
        <dbReference type="EMBL" id="PCI95858.1"/>
    </source>
</evidence>
<name>A0A2A4YM06_UNCAE</name>
<sequence length="109" mass="13302">MSYPDEIAPEAYITRDHFRKVASYPGFVNEKNIVYVTNHLVTLFFQKYYDKMSHPYPYHSRFIHRLSRFSLYKCFKNVSYCKINFNLSYEEYLKELWVLTAIESEKLYI</sequence>
<comment type="caution">
    <text evidence="1">The sequence shown here is derived from an EMBL/GenBank/DDBJ whole genome shotgun (WGS) entry which is preliminary data.</text>
</comment>
<gene>
    <name evidence="1" type="ORF">COB11_00965</name>
</gene>
<accession>A0A2A4YM06</accession>
<dbReference type="EMBL" id="NVUU01000007">
    <property type="protein sequence ID" value="PCI95858.1"/>
    <property type="molecule type" value="Genomic_DNA"/>
</dbReference>
<reference evidence="2" key="1">
    <citation type="submission" date="2017-08" db="EMBL/GenBank/DDBJ databases">
        <title>A dynamic microbial community with high functional redundancy inhabits the cold, oxic subseafloor aquifer.</title>
        <authorList>
            <person name="Tully B.J."/>
            <person name="Wheat C.G."/>
            <person name="Glazer B.T."/>
            <person name="Huber J.A."/>
        </authorList>
    </citation>
    <scope>NUCLEOTIDE SEQUENCE [LARGE SCALE GENOMIC DNA]</scope>
</reference>
<protein>
    <submittedName>
        <fullName evidence="1">Uncharacterized protein</fullName>
    </submittedName>
</protein>
<organism evidence="1 2">
    <name type="scientific">Aerophobetes bacterium</name>
    <dbReference type="NCBI Taxonomy" id="2030807"/>
    <lineage>
        <taxon>Bacteria</taxon>
        <taxon>Candidatus Aerophobota</taxon>
    </lineage>
</organism>
<dbReference type="AlphaFoldDB" id="A0A2A4YM06"/>
<proteinExistence type="predicted"/>